<evidence type="ECO:0000256" key="2">
    <source>
        <dbReference type="ARBA" id="ARBA00007651"/>
    </source>
</evidence>
<feature type="transmembrane region" description="Helical" evidence="9">
    <location>
        <begin position="349"/>
        <end position="372"/>
    </location>
</feature>
<evidence type="ECO:0000256" key="8">
    <source>
        <dbReference type="ARBA" id="ARBA00023136"/>
    </source>
</evidence>
<dbReference type="InterPro" id="IPR044173">
    <property type="entry name" value="CASPL"/>
</dbReference>
<evidence type="ECO:0000256" key="5">
    <source>
        <dbReference type="ARBA" id="ARBA00022692"/>
    </source>
</evidence>
<dbReference type="EMBL" id="JAYKXN010000003">
    <property type="protein sequence ID" value="KAK7301874.1"/>
    <property type="molecule type" value="Genomic_DNA"/>
</dbReference>
<accession>A0AAN9JPE5</accession>
<sequence>MRGGAISEELVEMEAVSPKNYGYTGVYAILVAFKWVISCCRVGELDESVASTISENDIVTTAVLSGNCNFEGCVHPFTRANYLAFPPLVVAYTLAGTIQTVMPRLLCKSRRNTTPIPLRDGSWRRRRGRWGDRRFGSRRCGFRTTNLIHLLCKSRLPLKTIFRGSNAEESPRTTSNSIPRSLLLLPRRHRRHHLRRLPHRQTHLQIRSPNQTLDLHLIRSPERHKLIMIVPIKPLLVLYILQSHIPKFHPRLQHFQNLLVHPTSVMYNNEVYNVPGCSVLLNFIFLLINFTISFKVVSSMTKTKRVLTLFLRFLAFGATIAVVIVMVTSHDSAEVLNLTFTAKYSNEQIFKYFLIAEAIACVYSLILLFICSQISLWRLVLILGMVIAMLLSSSVSAALAIAHLGKKGNSHAGWLPICGQVPKFCDHVTGALVAGFVTAIIHFLLFLFSLLHTQPSPLPVKLETDQSPFSL</sequence>
<reference evidence="11 12" key="1">
    <citation type="submission" date="2024-01" db="EMBL/GenBank/DDBJ databases">
        <title>The genomes of 5 underutilized Papilionoideae crops provide insights into root nodulation and disease resistance.</title>
        <authorList>
            <person name="Yuan L."/>
        </authorList>
    </citation>
    <scope>NUCLEOTIDE SEQUENCE [LARGE SCALE GENOMIC DNA]</scope>
    <source>
        <strain evidence="11">LY-2023</strain>
        <tissue evidence="11">Leaf</tissue>
    </source>
</reference>
<dbReference type="PANTHER" id="PTHR36488">
    <property type="entry name" value="CASP-LIKE PROTEIN 1U1"/>
    <property type="match status" value="1"/>
</dbReference>
<evidence type="ECO:0000313" key="11">
    <source>
        <dbReference type="EMBL" id="KAK7301874.1"/>
    </source>
</evidence>
<dbReference type="PANTHER" id="PTHR36488:SF8">
    <property type="entry name" value="CASP-LIKE PROTEIN 1U1"/>
    <property type="match status" value="1"/>
</dbReference>
<proteinExistence type="inferred from homology"/>
<comment type="similarity">
    <text evidence="2 9">Belongs to the Casparian strip membrane proteins (CASP) family.</text>
</comment>
<keyword evidence="4 9" id="KW-1003">Cell membrane</keyword>
<name>A0AAN9JPE5_CLITE</name>
<evidence type="ECO:0000313" key="12">
    <source>
        <dbReference type="Proteomes" id="UP001359559"/>
    </source>
</evidence>
<gene>
    <name evidence="11" type="ORF">RJT34_12750</name>
</gene>
<dbReference type="Proteomes" id="UP001359559">
    <property type="component" value="Unassembled WGS sequence"/>
</dbReference>
<feature type="transmembrane region" description="Helical" evidence="9">
    <location>
        <begin position="379"/>
        <end position="404"/>
    </location>
</feature>
<dbReference type="InterPro" id="IPR036008">
    <property type="entry name" value="Aconitase_4Fe-4S_dom"/>
</dbReference>
<organism evidence="11 12">
    <name type="scientific">Clitoria ternatea</name>
    <name type="common">Butterfly pea</name>
    <dbReference type="NCBI Taxonomy" id="43366"/>
    <lineage>
        <taxon>Eukaryota</taxon>
        <taxon>Viridiplantae</taxon>
        <taxon>Streptophyta</taxon>
        <taxon>Embryophyta</taxon>
        <taxon>Tracheophyta</taxon>
        <taxon>Spermatophyta</taxon>
        <taxon>Magnoliopsida</taxon>
        <taxon>eudicotyledons</taxon>
        <taxon>Gunneridae</taxon>
        <taxon>Pentapetalae</taxon>
        <taxon>rosids</taxon>
        <taxon>fabids</taxon>
        <taxon>Fabales</taxon>
        <taxon>Fabaceae</taxon>
        <taxon>Papilionoideae</taxon>
        <taxon>50 kb inversion clade</taxon>
        <taxon>NPAAA clade</taxon>
        <taxon>indigoferoid/millettioid clade</taxon>
        <taxon>Phaseoleae</taxon>
        <taxon>Clitoria</taxon>
    </lineage>
</organism>
<dbReference type="GO" id="GO:0005886">
    <property type="term" value="C:plasma membrane"/>
    <property type="evidence" value="ECO:0007669"/>
    <property type="project" value="UniProtKB-SubCell"/>
</dbReference>
<keyword evidence="12" id="KW-1185">Reference proteome</keyword>
<comment type="subcellular location">
    <subcellularLocation>
        <location evidence="1 9">Cell membrane</location>
        <topology evidence="1 9">Multi-pass membrane protein</topology>
    </subcellularLocation>
</comment>
<feature type="transmembrane region" description="Helical" evidence="9">
    <location>
        <begin position="279"/>
        <end position="297"/>
    </location>
</feature>
<evidence type="ECO:0000256" key="3">
    <source>
        <dbReference type="ARBA" id="ARBA00011489"/>
    </source>
</evidence>
<keyword evidence="7" id="KW-0408">Iron</keyword>
<comment type="caution">
    <text evidence="11">The sequence shown here is derived from an EMBL/GenBank/DDBJ whole genome shotgun (WGS) entry which is preliminary data.</text>
</comment>
<dbReference type="NCBIfam" id="TIGR01569">
    <property type="entry name" value="A_tha_TIGR01569"/>
    <property type="match status" value="1"/>
</dbReference>
<evidence type="ECO:0000256" key="9">
    <source>
        <dbReference type="RuleBase" id="RU361233"/>
    </source>
</evidence>
<evidence type="ECO:0000259" key="10">
    <source>
        <dbReference type="Pfam" id="PF04535"/>
    </source>
</evidence>
<keyword evidence="5 9" id="KW-0812">Transmembrane</keyword>
<feature type="transmembrane region" description="Helical" evidence="9">
    <location>
        <begin position="309"/>
        <end position="329"/>
    </location>
</feature>
<keyword evidence="8 9" id="KW-0472">Membrane</keyword>
<dbReference type="AlphaFoldDB" id="A0AAN9JPE5"/>
<comment type="caution">
    <text evidence="9">Lacks conserved residue(s) required for the propagation of feature annotation.</text>
</comment>
<dbReference type="Pfam" id="PF04535">
    <property type="entry name" value="CASP_dom"/>
    <property type="match status" value="1"/>
</dbReference>
<keyword evidence="6 9" id="KW-1133">Transmembrane helix</keyword>
<evidence type="ECO:0000256" key="6">
    <source>
        <dbReference type="ARBA" id="ARBA00022989"/>
    </source>
</evidence>
<dbReference type="InterPro" id="IPR006459">
    <property type="entry name" value="CASP/CASPL"/>
</dbReference>
<dbReference type="InterPro" id="IPR015931">
    <property type="entry name" value="Acnase/IPM_dHydase_lsu_aba_1/3"/>
</dbReference>
<feature type="domain" description="Casparian strip membrane protein" evidence="10">
    <location>
        <begin position="303"/>
        <end position="440"/>
    </location>
</feature>
<protein>
    <recommendedName>
        <fullName evidence="9">CASP-like protein</fullName>
    </recommendedName>
</protein>
<evidence type="ECO:0000256" key="7">
    <source>
        <dbReference type="ARBA" id="ARBA00023004"/>
    </source>
</evidence>
<feature type="transmembrane region" description="Helical" evidence="9">
    <location>
        <begin position="431"/>
        <end position="451"/>
    </location>
</feature>
<dbReference type="SUPFAM" id="SSF53732">
    <property type="entry name" value="Aconitase iron-sulfur domain"/>
    <property type="match status" value="1"/>
</dbReference>
<dbReference type="Gene3D" id="3.30.499.10">
    <property type="entry name" value="Aconitase, domain 3"/>
    <property type="match status" value="1"/>
</dbReference>
<dbReference type="InterPro" id="IPR006702">
    <property type="entry name" value="CASP_dom"/>
</dbReference>
<comment type="subunit">
    <text evidence="3 9">Homodimer and heterodimers.</text>
</comment>
<evidence type="ECO:0000256" key="4">
    <source>
        <dbReference type="ARBA" id="ARBA00022475"/>
    </source>
</evidence>
<evidence type="ECO:0000256" key="1">
    <source>
        <dbReference type="ARBA" id="ARBA00004651"/>
    </source>
</evidence>